<feature type="region of interest" description="Disordered" evidence="11">
    <location>
        <begin position="345"/>
        <end position="364"/>
    </location>
</feature>
<accession>A0A7W8H9A1</accession>
<keyword evidence="6" id="KW-0547">Nucleotide-binding</keyword>
<evidence type="ECO:0000256" key="6">
    <source>
        <dbReference type="ARBA" id="ARBA00022741"/>
    </source>
</evidence>
<dbReference type="GO" id="GO:0046872">
    <property type="term" value="F:metal ion binding"/>
    <property type="evidence" value="ECO:0007669"/>
    <property type="project" value="UniProtKB-KW"/>
</dbReference>
<dbReference type="InterPro" id="IPR049912">
    <property type="entry name" value="CRESS_DNA_REP"/>
</dbReference>
<dbReference type="GO" id="GO:0016779">
    <property type="term" value="F:nucleotidyltransferase activity"/>
    <property type="evidence" value="ECO:0007669"/>
    <property type="project" value="UniProtKB-KW"/>
</dbReference>
<evidence type="ECO:0000256" key="9">
    <source>
        <dbReference type="ARBA" id="ARBA00023124"/>
    </source>
</evidence>
<evidence type="ECO:0000256" key="4">
    <source>
        <dbReference type="ARBA" id="ARBA00022722"/>
    </source>
</evidence>
<evidence type="ECO:0000256" key="2">
    <source>
        <dbReference type="ARBA" id="ARBA00022695"/>
    </source>
</evidence>
<evidence type="ECO:0000256" key="5">
    <source>
        <dbReference type="ARBA" id="ARBA00022723"/>
    </source>
</evidence>
<protein>
    <submittedName>
        <fullName evidence="13">Ribosomal protein S24E</fullName>
    </submittedName>
</protein>
<proteinExistence type="predicted"/>
<evidence type="ECO:0000256" key="11">
    <source>
        <dbReference type="SAM" id="MobiDB-lite"/>
    </source>
</evidence>
<keyword evidence="5" id="KW-0479">Metal-binding</keyword>
<keyword evidence="3" id="KW-0235">DNA replication</keyword>
<gene>
    <name evidence="13" type="ORF">HNP82_001274</name>
</gene>
<dbReference type="GO" id="GO:0004519">
    <property type="term" value="F:endonuclease activity"/>
    <property type="evidence" value="ECO:0007669"/>
    <property type="project" value="UniProtKB-KW"/>
</dbReference>
<keyword evidence="13" id="KW-0687">Ribonucleoprotein</keyword>
<evidence type="ECO:0000313" key="14">
    <source>
        <dbReference type="Proteomes" id="UP000543642"/>
    </source>
</evidence>
<keyword evidence="1" id="KW-0808">Transferase</keyword>
<organism evidence="13 14">
    <name type="scientific">Catenibacillus scindens</name>
    <dbReference type="NCBI Taxonomy" id="673271"/>
    <lineage>
        <taxon>Bacteria</taxon>
        <taxon>Bacillati</taxon>
        <taxon>Bacillota</taxon>
        <taxon>Clostridia</taxon>
        <taxon>Lachnospirales</taxon>
        <taxon>Lachnospiraceae</taxon>
        <taxon>Catenibacillus</taxon>
    </lineage>
</organism>
<dbReference type="GO" id="GO:0003677">
    <property type="term" value="F:DNA binding"/>
    <property type="evidence" value="ECO:0007669"/>
    <property type="project" value="UniProtKB-KW"/>
</dbReference>
<evidence type="ECO:0000256" key="1">
    <source>
        <dbReference type="ARBA" id="ARBA00022679"/>
    </source>
</evidence>
<dbReference type="GO" id="GO:0005840">
    <property type="term" value="C:ribosome"/>
    <property type="evidence" value="ECO:0007669"/>
    <property type="project" value="UniProtKB-KW"/>
</dbReference>
<dbReference type="GO" id="GO:0000166">
    <property type="term" value="F:nucleotide binding"/>
    <property type="evidence" value="ECO:0007669"/>
    <property type="project" value="UniProtKB-KW"/>
</dbReference>
<dbReference type="PROSITE" id="PS52020">
    <property type="entry name" value="CRESS_DNA_REP"/>
    <property type="match status" value="1"/>
</dbReference>
<dbReference type="RefSeq" id="WP_183772603.1">
    <property type="nucleotide sequence ID" value="NZ_JACHFW010000003.1"/>
</dbReference>
<keyword evidence="8" id="KW-0378">Hydrolase</keyword>
<dbReference type="EMBL" id="JACHFW010000003">
    <property type="protein sequence ID" value="MBB5264169.1"/>
    <property type="molecule type" value="Genomic_DNA"/>
</dbReference>
<keyword evidence="2" id="KW-0548">Nucleotidyltransferase</keyword>
<sequence>MKKSDTTNTTNKKKDIQALNGQRHSYQITINHPKEKGWDHHRIKEVLVTGFSTVRYFCMADEIGGETGTYHTHIYVCFTSRVRFSTVKKHFPEAHIEAAHGSVQSNIDYIRKAGKWEDTEKAETSVEASFEEWGTIPIQKGKRQDMEELYELVKAGYSNAEIIAINNDYILNIDKIDKVRTTLLVEKYKNTRRLNLKVTYISGATGMGKTRSVLDIFGDSNVYRVTEYKNPFDQYECQFVMVFEEFRSSLKISDMLNYCDIYPVTLGARYSNRIGCYEYVYITSNISLEEQYPEVQQDSPETWKAFLRRIHEVQIYQEDGRIRVYDSVEKYLRRDEDFRVIQPGEMNPFLQEKENPESDMEVEE</sequence>
<keyword evidence="9" id="KW-0190">Covalent protein-DNA linkage</keyword>
<evidence type="ECO:0000256" key="8">
    <source>
        <dbReference type="ARBA" id="ARBA00022801"/>
    </source>
</evidence>
<evidence type="ECO:0000256" key="7">
    <source>
        <dbReference type="ARBA" id="ARBA00022759"/>
    </source>
</evidence>
<keyword evidence="14" id="KW-1185">Reference proteome</keyword>
<evidence type="ECO:0000256" key="10">
    <source>
        <dbReference type="ARBA" id="ARBA00023125"/>
    </source>
</evidence>
<keyword evidence="13" id="KW-0689">Ribosomal protein</keyword>
<evidence type="ECO:0000256" key="3">
    <source>
        <dbReference type="ARBA" id="ARBA00022705"/>
    </source>
</evidence>
<dbReference type="Pfam" id="PF02407">
    <property type="entry name" value="Viral_Rep"/>
    <property type="match status" value="1"/>
</dbReference>
<keyword evidence="10" id="KW-0238">DNA-binding</keyword>
<reference evidence="13 14" key="1">
    <citation type="submission" date="2020-08" db="EMBL/GenBank/DDBJ databases">
        <title>Genomic Encyclopedia of Type Strains, Phase IV (KMG-IV): sequencing the most valuable type-strain genomes for metagenomic binning, comparative biology and taxonomic classification.</title>
        <authorList>
            <person name="Goeker M."/>
        </authorList>
    </citation>
    <scope>NUCLEOTIDE SEQUENCE [LARGE SCALE GENOMIC DNA]</scope>
    <source>
        <strain evidence="13 14">DSM 106146</strain>
    </source>
</reference>
<dbReference type="GO" id="GO:0016787">
    <property type="term" value="F:hydrolase activity"/>
    <property type="evidence" value="ECO:0007669"/>
    <property type="project" value="UniProtKB-KW"/>
</dbReference>
<dbReference type="GO" id="GO:0006260">
    <property type="term" value="P:DNA replication"/>
    <property type="evidence" value="ECO:0007669"/>
    <property type="project" value="UniProtKB-KW"/>
</dbReference>
<evidence type="ECO:0000313" key="13">
    <source>
        <dbReference type="EMBL" id="MBB5264169.1"/>
    </source>
</evidence>
<comment type="caution">
    <text evidence="13">The sequence shown here is derived from an EMBL/GenBank/DDBJ whole genome shotgun (WGS) entry which is preliminary data.</text>
</comment>
<dbReference type="AlphaFoldDB" id="A0A7W8H9A1"/>
<dbReference type="Gene3D" id="3.40.1310.20">
    <property type="match status" value="1"/>
</dbReference>
<feature type="domain" description="CRESS-DNA virus Rep endonuclease" evidence="12">
    <location>
        <begin position="20"/>
        <end position="124"/>
    </location>
</feature>
<dbReference type="Proteomes" id="UP000543642">
    <property type="component" value="Unassembled WGS sequence"/>
</dbReference>
<evidence type="ECO:0000259" key="12">
    <source>
        <dbReference type="PROSITE" id="PS52020"/>
    </source>
</evidence>
<name>A0A7W8H9A1_9FIRM</name>
<keyword evidence="4" id="KW-0540">Nuclease</keyword>
<keyword evidence="7" id="KW-0255">Endonuclease</keyword>